<accession>A0A8E2FE17</accession>
<dbReference type="OrthoDB" id="2958217at2759"/>
<organism evidence="2 3">
    <name type="scientific">Glonium stellatum</name>
    <dbReference type="NCBI Taxonomy" id="574774"/>
    <lineage>
        <taxon>Eukaryota</taxon>
        <taxon>Fungi</taxon>
        <taxon>Dikarya</taxon>
        <taxon>Ascomycota</taxon>
        <taxon>Pezizomycotina</taxon>
        <taxon>Dothideomycetes</taxon>
        <taxon>Pleosporomycetidae</taxon>
        <taxon>Gloniales</taxon>
        <taxon>Gloniaceae</taxon>
        <taxon>Glonium</taxon>
    </lineage>
</organism>
<dbReference type="PANTHER" id="PTHR33112:SF12">
    <property type="entry name" value="HETEROKARYON INCOMPATIBILITY DOMAIN-CONTAINING PROTEIN"/>
    <property type="match status" value="1"/>
</dbReference>
<proteinExistence type="predicted"/>
<dbReference type="Pfam" id="PF06985">
    <property type="entry name" value="HET"/>
    <property type="match status" value="1"/>
</dbReference>
<evidence type="ECO:0000313" key="3">
    <source>
        <dbReference type="Proteomes" id="UP000250140"/>
    </source>
</evidence>
<protein>
    <submittedName>
        <fullName evidence="2">HET-domain-containing protein</fullName>
    </submittedName>
</protein>
<dbReference type="EMBL" id="KV748470">
    <property type="protein sequence ID" value="OCL15246.1"/>
    <property type="molecule type" value="Genomic_DNA"/>
</dbReference>
<dbReference type="AlphaFoldDB" id="A0A8E2FE17"/>
<evidence type="ECO:0000313" key="2">
    <source>
        <dbReference type="EMBL" id="OCL15246.1"/>
    </source>
</evidence>
<dbReference type="PANTHER" id="PTHR33112">
    <property type="entry name" value="DOMAIN PROTEIN, PUTATIVE-RELATED"/>
    <property type="match status" value="1"/>
</dbReference>
<keyword evidence="3" id="KW-1185">Reference proteome</keyword>
<name>A0A8E2FE17_9PEZI</name>
<dbReference type="Proteomes" id="UP000250140">
    <property type="component" value="Unassembled WGS sequence"/>
</dbReference>
<sequence>METTQSPSDASLIESIIHLCPVCATFDFAHLFSAPFFPRQRDYERTGGARFLMGTIAEISTRPACPLCRLVRRGITRYYPSAPLTEKIYLGIGLEAVHRCNSAEHDDSDLQYRRVEFLEAVSDQGDPWEIGRGQTRLKQASVRFRIYQMHRAGKSGPPRHILARNLLPHVDVKLLKQWIKRCEGQHEKWHVVQAPTSVRFIALSYVWGSQNTVRGAYRSSRKNLKTKKAEDGTETVFLELPKELPQVIEETIQLVRDIEEKYVWIDAICILHDDPEHLKAHINAMDAVYANSLVTVIAASGFSFPSHLPGASDTPRPLLPIKETVIGCELSLRLPPIHGLVNGIEASPWSKRAWTYQEGLISRRRLVFTDQEVFFICVEEVYAESCTEPPNGTSRLILYNSTPADRLQAIFNNPNLERVAWQFDKYSSLVKEFLSRDITYISDGLNAFKGLERRIQATSHAEFFWGLPECEFHKALLWQVPDPQTSSPLRPNFPSWSWGGWFKAPYYVDTPNLVDMRPLEEPRHIRSLGVRFWKEHEDGTLAEVDLETRPLEMWRKTTPININYKKHMFVDTWIASFRVDASQKSADPQFVCNGIDYGPVPLRRISASDIRFKLHGKSWDVIVLSKMMPKWTSYDEEDFYRRLHAGEIDFNNDPIFASGDPLGLHEPWSIFNAMILEWTGDIARCIAICEIRKRVWEAVNPQKRRVKLA</sequence>
<evidence type="ECO:0000259" key="1">
    <source>
        <dbReference type="Pfam" id="PF06985"/>
    </source>
</evidence>
<gene>
    <name evidence="2" type="ORF">AOQ84DRAFT_329728</name>
</gene>
<dbReference type="InterPro" id="IPR010730">
    <property type="entry name" value="HET"/>
</dbReference>
<reference evidence="2 3" key="1">
    <citation type="journal article" date="2016" name="Nat. Commun.">
        <title>Ectomycorrhizal ecology is imprinted in the genome of the dominant symbiotic fungus Cenococcum geophilum.</title>
        <authorList>
            <consortium name="DOE Joint Genome Institute"/>
            <person name="Peter M."/>
            <person name="Kohler A."/>
            <person name="Ohm R.A."/>
            <person name="Kuo A."/>
            <person name="Krutzmann J."/>
            <person name="Morin E."/>
            <person name="Arend M."/>
            <person name="Barry K.W."/>
            <person name="Binder M."/>
            <person name="Choi C."/>
            <person name="Clum A."/>
            <person name="Copeland A."/>
            <person name="Grisel N."/>
            <person name="Haridas S."/>
            <person name="Kipfer T."/>
            <person name="LaButti K."/>
            <person name="Lindquist E."/>
            <person name="Lipzen A."/>
            <person name="Maire R."/>
            <person name="Meier B."/>
            <person name="Mihaltcheva S."/>
            <person name="Molinier V."/>
            <person name="Murat C."/>
            <person name="Poggeler S."/>
            <person name="Quandt C.A."/>
            <person name="Sperisen C."/>
            <person name="Tritt A."/>
            <person name="Tisserant E."/>
            <person name="Crous P.W."/>
            <person name="Henrissat B."/>
            <person name="Nehls U."/>
            <person name="Egli S."/>
            <person name="Spatafora J.W."/>
            <person name="Grigoriev I.V."/>
            <person name="Martin F.M."/>
        </authorList>
    </citation>
    <scope>NUCLEOTIDE SEQUENCE [LARGE SCALE GENOMIC DNA]</scope>
    <source>
        <strain evidence="2 3">CBS 207.34</strain>
    </source>
</reference>
<feature type="domain" description="Heterokaryon incompatibility" evidence="1">
    <location>
        <begin position="200"/>
        <end position="358"/>
    </location>
</feature>